<evidence type="ECO:0000256" key="1">
    <source>
        <dbReference type="SAM" id="Phobius"/>
    </source>
</evidence>
<dbReference type="EMBL" id="WJQU01000002">
    <property type="protein sequence ID" value="KAJ6640935.1"/>
    <property type="molecule type" value="Genomic_DNA"/>
</dbReference>
<dbReference type="AlphaFoldDB" id="A0A9Q0S2D8"/>
<gene>
    <name evidence="2" type="ORF">Bhyg_05868</name>
</gene>
<keyword evidence="1" id="KW-0472">Membrane</keyword>
<dbReference type="Proteomes" id="UP001151699">
    <property type="component" value="Chromosome B"/>
</dbReference>
<name>A0A9Q0S2D8_9DIPT</name>
<proteinExistence type="predicted"/>
<keyword evidence="1" id="KW-1133">Transmembrane helix</keyword>
<keyword evidence="1" id="KW-0812">Transmembrane</keyword>
<reference evidence="2" key="1">
    <citation type="submission" date="2022-07" db="EMBL/GenBank/DDBJ databases">
        <authorList>
            <person name="Trinca V."/>
            <person name="Uliana J.V.C."/>
            <person name="Torres T.T."/>
            <person name="Ward R.J."/>
            <person name="Monesi N."/>
        </authorList>
    </citation>
    <scope>NUCLEOTIDE SEQUENCE</scope>
    <source>
        <strain evidence="2">HSMRA1968</strain>
        <tissue evidence="2">Whole embryos</tissue>
    </source>
</reference>
<sequence length="232" mass="25643">MVCTVSSQATSNLTFSKDKKMAFHRHFYLSAVVLLFCVFASADYVNLNGFTTSYGMTGCLTDPTAGCGGSDICYSDRGNAYAISGTSPLCSACMPKGFRNIATYPVPQNLPCALWRAYECDNLFVNHVWYKSGSNTCWLGGAKSYNIANTHSSANAAQDEFISRCRQEKTLADYGLNATTYIINEEDFCFPLRNNITDIKILGANQQVLSVLTGYKEYYENKYGKITETESN</sequence>
<accession>A0A9Q0S2D8</accession>
<feature type="transmembrane region" description="Helical" evidence="1">
    <location>
        <begin position="27"/>
        <end position="47"/>
    </location>
</feature>
<keyword evidence="3" id="KW-1185">Reference proteome</keyword>
<protein>
    <submittedName>
        <fullName evidence="2">Uncharacterized protein</fullName>
    </submittedName>
</protein>
<evidence type="ECO:0000313" key="3">
    <source>
        <dbReference type="Proteomes" id="UP001151699"/>
    </source>
</evidence>
<comment type="caution">
    <text evidence="2">The sequence shown here is derived from an EMBL/GenBank/DDBJ whole genome shotgun (WGS) entry which is preliminary data.</text>
</comment>
<organism evidence="2 3">
    <name type="scientific">Pseudolycoriella hygida</name>
    <dbReference type="NCBI Taxonomy" id="35572"/>
    <lineage>
        <taxon>Eukaryota</taxon>
        <taxon>Metazoa</taxon>
        <taxon>Ecdysozoa</taxon>
        <taxon>Arthropoda</taxon>
        <taxon>Hexapoda</taxon>
        <taxon>Insecta</taxon>
        <taxon>Pterygota</taxon>
        <taxon>Neoptera</taxon>
        <taxon>Endopterygota</taxon>
        <taxon>Diptera</taxon>
        <taxon>Nematocera</taxon>
        <taxon>Sciaroidea</taxon>
        <taxon>Sciaridae</taxon>
        <taxon>Pseudolycoriella</taxon>
    </lineage>
</organism>
<evidence type="ECO:0000313" key="2">
    <source>
        <dbReference type="EMBL" id="KAJ6640935.1"/>
    </source>
</evidence>